<evidence type="ECO:0000313" key="4">
    <source>
        <dbReference type="EMBL" id="MVW62291.1"/>
    </source>
</evidence>
<feature type="transmembrane region" description="Helical" evidence="2">
    <location>
        <begin position="371"/>
        <end position="388"/>
    </location>
</feature>
<dbReference type="EMBL" id="WSES01000006">
    <property type="protein sequence ID" value="MVW62291.1"/>
    <property type="molecule type" value="Genomic_DNA"/>
</dbReference>
<gene>
    <name evidence="4" type="ORF">GPY61_20350</name>
</gene>
<dbReference type="Gene3D" id="1.20.144.10">
    <property type="entry name" value="Phosphatidic acid phosphatase type 2/haloperoxidase"/>
    <property type="match status" value="1"/>
</dbReference>
<dbReference type="Proteomes" id="UP000443353">
    <property type="component" value="Unassembled WGS sequence"/>
</dbReference>
<accession>A0A7X3G238</accession>
<evidence type="ECO:0000313" key="5">
    <source>
        <dbReference type="Proteomes" id="UP000443353"/>
    </source>
</evidence>
<keyword evidence="2" id="KW-0472">Membrane</keyword>
<feature type="transmembrane region" description="Helical" evidence="2">
    <location>
        <begin position="417"/>
        <end position="436"/>
    </location>
</feature>
<keyword evidence="2" id="KW-0812">Transmembrane</keyword>
<dbReference type="SMART" id="SM00014">
    <property type="entry name" value="acidPPc"/>
    <property type="match status" value="1"/>
</dbReference>
<dbReference type="PANTHER" id="PTHR14969:SF13">
    <property type="entry name" value="AT30094P"/>
    <property type="match status" value="1"/>
</dbReference>
<dbReference type="AlphaFoldDB" id="A0A7X3G238"/>
<feature type="transmembrane region" description="Helical" evidence="2">
    <location>
        <begin position="305"/>
        <end position="324"/>
    </location>
</feature>
<dbReference type="InterPro" id="IPR036938">
    <property type="entry name" value="PAP2/HPO_sf"/>
</dbReference>
<feature type="domain" description="Phosphatidic acid phosphatase type 2/haloperoxidase" evidence="3">
    <location>
        <begin position="371"/>
        <end position="485"/>
    </location>
</feature>
<evidence type="ECO:0000259" key="3">
    <source>
        <dbReference type="SMART" id="SM00014"/>
    </source>
</evidence>
<evidence type="ECO:0000256" key="2">
    <source>
        <dbReference type="SAM" id="Phobius"/>
    </source>
</evidence>
<feature type="region of interest" description="Disordered" evidence="1">
    <location>
        <begin position="245"/>
        <end position="264"/>
    </location>
</feature>
<protein>
    <submittedName>
        <fullName evidence="4">Phosphatase PAP2 family protein</fullName>
    </submittedName>
</protein>
<dbReference type="Pfam" id="PF01569">
    <property type="entry name" value="PAP2"/>
    <property type="match status" value="1"/>
</dbReference>
<feature type="transmembrane region" description="Helical" evidence="2">
    <location>
        <begin position="344"/>
        <end position="364"/>
    </location>
</feature>
<feature type="transmembrane region" description="Helical" evidence="2">
    <location>
        <begin position="443"/>
        <end position="464"/>
    </location>
</feature>
<dbReference type="SUPFAM" id="SSF48317">
    <property type="entry name" value="Acid phosphatase/Vanadium-dependent haloperoxidase"/>
    <property type="match status" value="1"/>
</dbReference>
<sequence length="583" mass="63081">MRWNTRPEATRSWPALSCATTSNASSCRCKATRAARSSMCRRCCCSCCRTRVSCSPRFPASGGCTRRRSTPCCGAGSCSCSASSRWRAPSCRITCCTARRRCSSRWRAKGTRCAAAWRRCGRRWCWPQPSRPCRSCCVLPHPARATPMRAKRWGGPTCSAPHGMHRRSPCSLVWCCWCCGPAGRPRAGRGSASSRRRWPVRTRSAACCCPPWPSCSRDPSSGPRCWPGRPAGPCAAGASTCPAFPSTAAPSRPRRRRPARATSSSRAATRWTVCRHPSACCTAKAACCWCTSNGEAMPVSLRSPWTWLPPAIALVLVAGILATGTNRALFLWLNRSGQGVGDLVWFHLTMLGDGAVALALVLPWIRRAPRLFWAALLAAVVAGLWTQVTKAFVDVPRPLSVLAGGAFHQAGPAYRRVSFPSGHAAAAFALAGIWAMGVRGRRLWRGLLLVLASLVGVSRIMLGVHWPLDVLWGMLGGWLGAWCGLALQARRQGPWQTAGAAGKLAGAVLMAVAASLVVSRHIGIPAVLPAQRLLAVACLAWGAWEMGCLSRAPPIRAPQVRWWPRRIGLVRLVQRAQRRRQDG</sequence>
<dbReference type="InterPro" id="IPR000326">
    <property type="entry name" value="PAP2/HPO"/>
</dbReference>
<keyword evidence="5" id="KW-1185">Reference proteome</keyword>
<evidence type="ECO:0000256" key="1">
    <source>
        <dbReference type="SAM" id="MobiDB-lite"/>
    </source>
</evidence>
<organism evidence="4 5">
    <name type="scientific">Massilia cellulosiltytica</name>
    <dbReference type="NCBI Taxonomy" id="2683234"/>
    <lineage>
        <taxon>Bacteria</taxon>
        <taxon>Pseudomonadati</taxon>
        <taxon>Pseudomonadota</taxon>
        <taxon>Betaproteobacteria</taxon>
        <taxon>Burkholderiales</taxon>
        <taxon>Oxalobacteraceae</taxon>
        <taxon>Telluria group</taxon>
        <taxon>Massilia</taxon>
    </lineage>
</organism>
<comment type="caution">
    <text evidence="4">The sequence shown here is derived from an EMBL/GenBank/DDBJ whole genome shotgun (WGS) entry which is preliminary data.</text>
</comment>
<feature type="transmembrane region" description="Helical" evidence="2">
    <location>
        <begin position="470"/>
        <end position="488"/>
    </location>
</feature>
<dbReference type="PANTHER" id="PTHR14969">
    <property type="entry name" value="SPHINGOSINE-1-PHOSPHATE PHOSPHOHYDROLASE"/>
    <property type="match status" value="1"/>
</dbReference>
<keyword evidence="2" id="KW-1133">Transmembrane helix</keyword>
<reference evidence="4 5" key="1">
    <citation type="submission" date="2019-12" db="EMBL/GenBank/DDBJ databases">
        <authorList>
            <person name="Li C."/>
            <person name="Zhao J."/>
        </authorList>
    </citation>
    <scope>NUCLEOTIDE SEQUENCE [LARGE SCALE GENOMIC DNA]</scope>
    <source>
        <strain evidence="4 5">NEAU-DD11</strain>
    </source>
</reference>
<proteinExistence type="predicted"/>
<name>A0A7X3G238_9BURK</name>